<reference evidence="4" key="1">
    <citation type="submission" date="2021-01" db="EMBL/GenBank/DDBJ databases">
        <title>Caligus Genome Assembly.</title>
        <authorList>
            <person name="Gallardo-Escarate C."/>
        </authorList>
    </citation>
    <scope>NUCLEOTIDE SEQUENCE [LARGE SCALE GENOMIC DNA]</scope>
</reference>
<evidence type="ECO:0000313" key="4">
    <source>
        <dbReference type="Proteomes" id="UP000595437"/>
    </source>
</evidence>
<dbReference type="Proteomes" id="UP000595437">
    <property type="component" value="Chromosome 13"/>
</dbReference>
<dbReference type="InterPro" id="IPR021933">
    <property type="entry name" value="SERRATE/Ars2_N"/>
</dbReference>
<keyword evidence="4" id="KW-1185">Reference proteome</keyword>
<organism evidence="3 4">
    <name type="scientific">Caligus rogercresseyi</name>
    <name type="common">Sea louse</name>
    <dbReference type="NCBI Taxonomy" id="217165"/>
    <lineage>
        <taxon>Eukaryota</taxon>
        <taxon>Metazoa</taxon>
        <taxon>Ecdysozoa</taxon>
        <taxon>Arthropoda</taxon>
        <taxon>Crustacea</taxon>
        <taxon>Multicrustacea</taxon>
        <taxon>Hexanauplia</taxon>
        <taxon>Copepoda</taxon>
        <taxon>Siphonostomatoida</taxon>
        <taxon>Caligidae</taxon>
        <taxon>Caligus</taxon>
    </lineage>
</organism>
<dbReference type="AlphaFoldDB" id="A0A7T8JXJ4"/>
<dbReference type="InterPro" id="IPR039727">
    <property type="entry name" value="SE/Ars2"/>
</dbReference>
<proteinExistence type="predicted"/>
<evidence type="ECO:0000259" key="2">
    <source>
        <dbReference type="Pfam" id="PF12066"/>
    </source>
</evidence>
<dbReference type="PANTHER" id="PTHR13165:SF0">
    <property type="entry name" value="SERRATE RNA EFFECTOR MOLECULE HOMOLOG"/>
    <property type="match status" value="1"/>
</dbReference>
<dbReference type="GO" id="GO:0016604">
    <property type="term" value="C:nuclear body"/>
    <property type="evidence" value="ECO:0007669"/>
    <property type="project" value="TreeGrafter"/>
</dbReference>
<feature type="compositionally biased region" description="Basic and acidic residues" evidence="1">
    <location>
        <begin position="9"/>
        <end position="28"/>
    </location>
</feature>
<name>A0A7T8JXJ4_CALRO</name>
<feature type="region of interest" description="Disordered" evidence="1">
    <location>
        <begin position="1"/>
        <end position="147"/>
    </location>
</feature>
<feature type="domain" description="SERRATE/Ars2 N-terminal" evidence="2">
    <location>
        <begin position="151"/>
        <end position="194"/>
    </location>
</feature>
<feature type="compositionally biased region" description="Basic and acidic residues" evidence="1">
    <location>
        <begin position="50"/>
        <end position="63"/>
    </location>
</feature>
<dbReference type="GO" id="GO:0031053">
    <property type="term" value="P:primary miRNA processing"/>
    <property type="evidence" value="ECO:0007669"/>
    <property type="project" value="TreeGrafter"/>
</dbReference>
<dbReference type="EMBL" id="CP045902">
    <property type="protein sequence ID" value="QQP38798.1"/>
    <property type="molecule type" value="Genomic_DNA"/>
</dbReference>
<accession>A0A7T8JXJ4</accession>
<feature type="compositionally biased region" description="Gly residues" evidence="1">
    <location>
        <begin position="116"/>
        <end position="138"/>
    </location>
</feature>
<evidence type="ECO:0000313" key="3">
    <source>
        <dbReference type="EMBL" id="QQP38798.1"/>
    </source>
</evidence>
<dbReference type="PANTHER" id="PTHR13165">
    <property type="entry name" value="ARSENITE-RESISTANCE PROTEIN 2"/>
    <property type="match status" value="1"/>
</dbReference>
<dbReference type="OrthoDB" id="342064at2759"/>
<protein>
    <submittedName>
        <fullName evidence="3">Serrate RNA effector molecule -like protein</fullName>
    </submittedName>
</protein>
<evidence type="ECO:0000256" key="1">
    <source>
        <dbReference type="SAM" id="MobiDB-lite"/>
    </source>
</evidence>
<dbReference type="Pfam" id="PF12066">
    <property type="entry name" value="SERRATE_Ars2_N"/>
    <property type="match status" value="1"/>
</dbReference>
<gene>
    <name evidence="3" type="ORF">FKW44_019480</name>
</gene>
<sequence>MGDSEEDVDYKRSRDKFRTERRGYEGNERGGSPPPGGMRRSGGGDWSRGSWDRRRPYSSDYRRYSPSRGGVGSPPQAKRMRGSDWEERGGGGYYDSHGGDDVHYVRSGPASRNYVGGTGSGATGGGGRNASSGAGSGGDPDAVQPPMMSFKSFLGTQDDSISDEDAVKKFAEYKLEFRRQQLNEFFVHHKDEEW</sequence>